<reference evidence="2 3" key="1">
    <citation type="submission" date="2020-03" db="EMBL/GenBank/DDBJ databases">
        <title>Chryseoglobus sp. isolated from a deep-sea seamount.</title>
        <authorList>
            <person name="Zhang D.-C."/>
        </authorList>
    </citation>
    <scope>NUCLEOTIDE SEQUENCE [LARGE SCALE GENOMIC DNA]</scope>
    <source>
        <strain evidence="2 3">KN1116</strain>
    </source>
</reference>
<sequence length="198" mass="22361">MYDVLALVLPPYEENPTRVMLNRAGSIQVHSGNQMHKVATWSDFLFSREPRRTVALIERAAGLSIVEKAPASGARAIAYRYIARLLSITETDRHVWDVRNEFNDSSGDLFDEVSPYRGYLSAFPLAEADSRAAPRIGIWSEPHAHFWALLRDETPIGLVSNHGLLYVGRDRFDLMEEYVSDGRKLLPCVVRTLGHLLP</sequence>
<dbReference type="Proteomes" id="UP000818266">
    <property type="component" value="Unassembled WGS sequence"/>
</dbReference>
<name>A0A9E5JQK3_9MICO</name>
<comment type="caution">
    <text evidence="2">The sequence shown here is derived from an EMBL/GenBank/DDBJ whole genome shotgun (WGS) entry which is preliminary data.</text>
</comment>
<dbReference type="OrthoDB" id="5140850at2"/>
<evidence type="ECO:0000313" key="3">
    <source>
        <dbReference type="Proteomes" id="UP000818266"/>
    </source>
</evidence>
<proteinExistence type="predicted"/>
<dbReference type="AlphaFoldDB" id="A0A9E5JQK3"/>
<evidence type="ECO:0000259" key="1">
    <source>
        <dbReference type="Pfam" id="PF22553"/>
    </source>
</evidence>
<accession>A0A9E5JQK3</accession>
<keyword evidence="3" id="KW-1185">Reference proteome</keyword>
<feature type="domain" description="T3SS peptide-binding chaperone" evidence="1">
    <location>
        <begin position="1"/>
        <end position="198"/>
    </location>
</feature>
<dbReference type="Pfam" id="PF22553">
    <property type="entry name" value="TY-Chap2"/>
    <property type="match status" value="1"/>
</dbReference>
<gene>
    <name evidence="2" type="ORF">FK219_008565</name>
</gene>
<protein>
    <recommendedName>
        <fullName evidence="1">T3SS peptide-binding chaperone domain-containing protein</fullName>
    </recommendedName>
</protein>
<evidence type="ECO:0000313" key="2">
    <source>
        <dbReference type="EMBL" id="NHF63291.1"/>
    </source>
</evidence>
<dbReference type="EMBL" id="VIKT02000013">
    <property type="protein sequence ID" value="NHF63291.1"/>
    <property type="molecule type" value="Genomic_DNA"/>
</dbReference>
<dbReference type="InterPro" id="IPR054445">
    <property type="entry name" value="T3SS_chaperone_dom"/>
</dbReference>
<organism evidence="2 3">
    <name type="scientific">Microcella pacifica</name>
    <dbReference type="NCBI Taxonomy" id="2591847"/>
    <lineage>
        <taxon>Bacteria</taxon>
        <taxon>Bacillati</taxon>
        <taxon>Actinomycetota</taxon>
        <taxon>Actinomycetes</taxon>
        <taxon>Micrococcales</taxon>
        <taxon>Microbacteriaceae</taxon>
        <taxon>Microcella</taxon>
    </lineage>
</organism>